<proteinExistence type="predicted"/>
<keyword evidence="2" id="KW-1185">Reference proteome</keyword>
<dbReference type="EMBL" id="BKCP01001114">
    <property type="protein sequence ID" value="GER26742.1"/>
    <property type="molecule type" value="Genomic_DNA"/>
</dbReference>
<gene>
    <name evidence="1" type="ORF">STAS_02412</name>
</gene>
<sequence length="162" mass="18382">MVVHETIFFDGMLLKSSVASAFQEDTSLTGISSNSLRAETDWPHLTYMSINDVATYISEFSPSFKHSPCVDFPRSIKHRSAADLRTKGERPRMMALKRRVDGFEAEWKTAEADAMLPELAYMATILAERKASGRRPLRRNRAWSCCPCLRRLVPVRAWKTAA</sequence>
<dbReference type="Proteomes" id="UP000325081">
    <property type="component" value="Unassembled WGS sequence"/>
</dbReference>
<name>A0A5A7P1V0_STRAF</name>
<organism evidence="1 2">
    <name type="scientific">Striga asiatica</name>
    <name type="common">Asiatic witchweed</name>
    <name type="synonym">Buchnera asiatica</name>
    <dbReference type="NCBI Taxonomy" id="4170"/>
    <lineage>
        <taxon>Eukaryota</taxon>
        <taxon>Viridiplantae</taxon>
        <taxon>Streptophyta</taxon>
        <taxon>Embryophyta</taxon>
        <taxon>Tracheophyta</taxon>
        <taxon>Spermatophyta</taxon>
        <taxon>Magnoliopsida</taxon>
        <taxon>eudicotyledons</taxon>
        <taxon>Gunneridae</taxon>
        <taxon>Pentapetalae</taxon>
        <taxon>asterids</taxon>
        <taxon>lamiids</taxon>
        <taxon>Lamiales</taxon>
        <taxon>Orobanchaceae</taxon>
        <taxon>Buchnereae</taxon>
        <taxon>Striga</taxon>
    </lineage>
</organism>
<protein>
    <submittedName>
        <fullName evidence="1">Cytochrome P450</fullName>
    </submittedName>
</protein>
<dbReference type="AlphaFoldDB" id="A0A5A7P1V0"/>
<comment type="caution">
    <text evidence="1">The sequence shown here is derived from an EMBL/GenBank/DDBJ whole genome shotgun (WGS) entry which is preliminary data.</text>
</comment>
<evidence type="ECO:0000313" key="1">
    <source>
        <dbReference type="EMBL" id="GER26742.1"/>
    </source>
</evidence>
<evidence type="ECO:0000313" key="2">
    <source>
        <dbReference type="Proteomes" id="UP000325081"/>
    </source>
</evidence>
<accession>A0A5A7P1V0</accession>
<reference evidence="2" key="1">
    <citation type="journal article" date="2019" name="Curr. Biol.">
        <title>Genome Sequence of Striga asiatica Provides Insight into the Evolution of Plant Parasitism.</title>
        <authorList>
            <person name="Yoshida S."/>
            <person name="Kim S."/>
            <person name="Wafula E.K."/>
            <person name="Tanskanen J."/>
            <person name="Kim Y.M."/>
            <person name="Honaas L."/>
            <person name="Yang Z."/>
            <person name="Spallek T."/>
            <person name="Conn C.E."/>
            <person name="Ichihashi Y."/>
            <person name="Cheong K."/>
            <person name="Cui S."/>
            <person name="Der J.P."/>
            <person name="Gundlach H."/>
            <person name="Jiao Y."/>
            <person name="Hori C."/>
            <person name="Ishida J.K."/>
            <person name="Kasahara H."/>
            <person name="Kiba T."/>
            <person name="Kim M.S."/>
            <person name="Koo N."/>
            <person name="Laohavisit A."/>
            <person name="Lee Y.H."/>
            <person name="Lumba S."/>
            <person name="McCourt P."/>
            <person name="Mortimer J.C."/>
            <person name="Mutuku J.M."/>
            <person name="Nomura T."/>
            <person name="Sasaki-Sekimoto Y."/>
            <person name="Seto Y."/>
            <person name="Wang Y."/>
            <person name="Wakatake T."/>
            <person name="Sakakibara H."/>
            <person name="Demura T."/>
            <person name="Yamaguchi S."/>
            <person name="Yoneyama K."/>
            <person name="Manabe R.I."/>
            <person name="Nelson D.C."/>
            <person name="Schulman A.H."/>
            <person name="Timko M.P."/>
            <person name="dePamphilis C.W."/>
            <person name="Choi D."/>
            <person name="Shirasu K."/>
        </authorList>
    </citation>
    <scope>NUCLEOTIDE SEQUENCE [LARGE SCALE GENOMIC DNA]</scope>
    <source>
        <strain evidence="2">cv. UVA1</strain>
    </source>
</reference>